<dbReference type="Proteomes" id="UP000056252">
    <property type="component" value="Chromosome"/>
</dbReference>
<keyword evidence="2" id="KW-1185">Reference proteome</keyword>
<name>A0A0S2KL99_9BACT</name>
<sequence>MNIYKMLMAIMRVIRLSRRIMRVSYRVRHQSSHKRFRHKNRAVWGLAVLVVLMAFSSCDDYQPADNAIHVGYILCENHSCMDPETYFSQTTHKAVGVVFAEQTEDHPLMAVMLKELNEVFCDSVGLSNGTSGSLTAFDGSANTRAMQKSYNAGTKKGSPLAMKLFTFHAGGQSDFLPSVAEQRLLNVSARSINPVIERLGGTPIALDGDCWYWTSTEVSENSGLQAWLCSSANGGIIETPKTESHKARAIVQIKYSN</sequence>
<protein>
    <recommendedName>
        <fullName evidence="3">DUF1566 domain-containing protein</fullName>
    </recommendedName>
</protein>
<dbReference type="AlphaFoldDB" id="A0A0S2KL99"/>
<reference evidence="2" key="1">
    <citation type="submission" date="2015-11" db="EMBL/GenBank/DDBJ databases">
        <authorList>
            <person name="Holder M.E."/>
            <person name="Ajami N.J."/>
            <person name="Petrosino J.F."/>
        </authorList>
    </citation>
    <scope>NUCLEOTIDE SEQUENCE [LARGE SCALE GENOMIC DNA]</scope>
    <source>
        <strain evidence="2">F0113</strain>
    </source>
</reference>
<dbReference type="RefSeq" id="WP_025065674.1">
    <property type="nucleotide sequence ID" value="NZ_CP013195.1"/>
</dbReference>
<evidence type="ECO:0008006" key="3">
    <source>
        <dbReference type="Google" id="ProtNLM"/>
    </source>
</evidence>
<dbReference type="eggNOG" id="ENOG502ZBDP">
    <property type="taxonomic scope" value="Bacteria"/>
</dbReference>
<evidence type="ECO:0000313" key="1">
    <source>
        <dbReference type="EMBL" id="ALO49082.1"/>
    </source>
</evidence>
<gene>
    <name evidence="1" type="ORF">AS203_08285</name>
</gene>
<dbReference type="STRING" id="76123.AS203_08285"/>
<dbReference type="KEGG" id="peo:AS203_08285"/>
<organism evidence="1 2">
    <name type="scientific">Hoylesella enoeca</name>
    <dbReference type="NCBI Taxonomy" id="76123"/>
    <lineage>
        <taxon>Bacteria</taxon>
        <taxon>Pseudomonadati</taxon>
        <taxon>Bacteroidota</taxon>
        <taxon>Bacteroidia</taxon>
        <taxon>Bacteroidales</taxon>
        <taxon>Prevotellaceae</taxon>
        <taxon>Hoylesella</taxon>
    </lineage>
</organism>
<evidence type="ECO:0000313" key="2">
    <source>
        <dbReference type="Proteomes" id="UP000056252"/>
    </source>
</evidence>
<proteinExistence type="predicted"/>
<accession>A0A0S2KL99</accession>
<dbReference type="OrthoDB" id="1066707at2"/>
<dbReference type="EMBL" id="CP013195">
    <property type="protein sequence ID" value="ALO49082.1"/>
    <property type="molecule type" value="Genomic_DNA"/>
</dbReference>